<keyword evidence="8" id="KW-1185">Reference proteome</keyword>
<evidence type="ECO:0000256" key="3">
    <source>
        <dbReference type="PIRSR" id="PIRSR637359-1"/>
    </source>
</evidence>
<keyword evidence="5" id="KW-1015">Disulfide bond</keyword>
<dbReference type="SUPFAM" id="SSF52540">
    <property type="entry name" value="P-loop containing nucleoside triphosphate hydrolases"/>
    <property type="match status" value="1"/>
</dbReference>
<dbReference type="AlphaFoldDB" id="A0A9Q0YH58"/>
<feature type="active site" description="For sulfotransferase activity" evidence="3">
    <location>
        <position position="156"/>
    </location>
</feature>
<evidence type="ECO:0000256" key="4">
    <source>
        <dbReference type="PIRSR" id="PIRSR637359-2"/>
    </source>
</evidence>
<feature type="disulfide bond" evidence="5">
    <location>
        <begin position="366"/>
        <end position="374"/>
    </location>
</feature>
<dbReference type="PANTHER" id="PTHR10605:SF65">
    <property type="entry name" value="GH20068P"/>
    <property type="match status" value="1"/>
</dbReference>
<protein>
    <submittedName>
        <fullName evidence="7">Heparan sulfate glucosamine 3-O-sulfotransferase 3B1</fullName>
    </submittedName>
</protein>
<dbReference type="OrthoDB" id="411451at2759"/>
<feature type="binding site" evidence="4">
    <location>
        <begin position="379"/>
        <end position="383"/>
    </location>
    <ligand>
        <name>3'-phosphoadenylyl sulfate</name>
        <dbReference type="ChEBI" id="CHEBI:58339"/>
    </ligand>
</feature>
<feature type="domain" description="Sulfotransferase" evidence="6">
    <location>
        <begin position="146"/>
        <end position="399"/>
    </location>
</feature>
<dbReference type="Gene3D" id="3.40.50.300">
    <property type="entry name" value="P-loop containing nucleotide triphosphate hydrolases"/>
    <property type="match status" value="1"/>
</dbReference>
<dbReference type="InterPro" id="IPR037359">
    <property type="entry name" value="NST/OST"/>
</dbReference>
<dbReference type="Proteomes" id="UP001152320">
    <property type="component" value="Chromosome 22"/>
</dbReference>
<evidence type="ECO:0000256" key="2">
    <source>
        <dbReference type="ARBA" id="ARBA00023180"/>
    </source>
</evidence>
<feature type="binding site" evidence="4">
    <location>
        <position position="365"/>
    </location>
    <ligand>
        <name>3'-phosphoadenylyl sulfate</name>
        <dbReference type="ChEBI" id="CHEBI:58339"/>
    </ligand>
</feature>
<evidence type="ECO:0000259" key="6">
    <source>
        <dbReference type="Pfam" id="PF00685"/>
    </source>
</evidence>
<accession>A0A9Q0YH58</accession>
<dbReference type="Pfam" id="PF00685">
    <property type="entry name" value="Sulfotransfer_1"/>
    <property type="match status" value="1"/>
</dbReference>
<evidence type="ECO:0000313" key="8">
    <source>
        <dbReference type="Proteomes" id="UP001152320"/>
    </source>
</evidence>
<evidence type="ECO:0000256" key="5">
    <source>
        <dbReference type="PIRSR" id="PIRSR637359-3"/>
    </source>
</evidence>
<comment type="caution">
    <text evidence="7">The sequence shown here is derived from an EMBL/GenBank/DDBJ whole genome shotgun (WGS) entry which is preliminary data.</text>
</comment>
<evidence type="ECO:0000256" key="1">
    <source>
        <dbReference type="ARBA" id="ARBA00022679"/>
    </source>
</evidence>
<evidence type="ECO:0000313" key="7">
    <source>
        <dbReference type="EMBL" id="KAJ8020414.1"/>
    </source>
</evidence>
<dbReference type="EMBL" id="JAIZAY010000022">
    <property type="protein sequence ID" value="KAJ8020414.1"/>
    <property type="molecule type" value="Genomic_DNA"/>
</dbReference>
<gene>
    <name evidence="7" type="ORF">HOLleu_39999</name>
</gene>
<sequence length="424" mass="48469">MVVLLSVSMVALKSYRSHTDTSEIIINQPLIKDKTVEQSRMTPRKKSNSFLLDEMGNEMSVIENYLFDLDDSSSFVSSFDESSFEESSFEDSDGSDYLLNVSSMIFSVNKSSNLFQHGCYMRGTIKGKKKLLPKEKLEELGCSQRPPKAIVFGVKKAGTTTLKEFLAFHPDVSVAPKELKFLNTNSLAKQGLAKYASLMPYSLPGQIPIEKTPGYLVRWKCAGNLKRMIPDCKLIGILNDPVHRAISDYVHLRYVEENRIGGASELSPKHANKVPHYEAKSTFEESVLYPNGSIKVWNTLLDTGLYYKHAKFWLDYFPAENFLYLDANDLIHSPVQSLREIEKFLGLRTFFSDDIFHFNESKGFYCVRYPLYSCMPSGKGRPHPDVDENVIKQLQEYFEPYNKMFSQLVNKTFSWTTYSENFIS</sequence>
<keyword evidence="2" id="KW-0325">Glycoprotein</keyword>
<dbReference type="InterPro" id="IPR000863">
    <property type="entry name" value="Sulfotransferase_dom"/>
</dbReference>
<dbReference type="PANTHER" id="PTHR10605">
    <property type="entry name" value="HEPARAN SULFATE SULFOTRANSFERASE"/>
    <property type="match status" value="1"/>
</dbReference>
<name>A0A9Q0YH58_HOLLE</name>
<keyword evidence="1" id="KW-0808">Transferase</keyword>
<dbReference type="InterPro" id="IPR027417">
    <property type="entry name" value="P-loop_NTPase"/>
</dbReference>
<feature type="binding site" evidence="4">
    <location>
        <position position="247"/>
    </location>
    <ligand>
        <name>3'-phosphoadenylyl sulfate</name>
        <dbReference type="ChEBI" id="CHEBI:58339"/>
    </ligand>
</feature>
<dbReference type="GO" id="GO:0008467">
    <property type="term" value="F:[heparan sulfate]-glucosamine 3-sulfotransferase activity"/>
    <property type="evidence" value="ECO:0007669"/>
    <property type="project" value="TreeGrafter"/>
</dbReference>
<organism evidence="7 8">
    <name type="scientific">Holothuria leucospilota</name>
    <name type="common">Black long sea cucumber</name>
    <name type="synonym">Mertensiothuria leucospilota</name>
    <dbReference type="NCBI Taxonomy" id="206669"/>
    <lineage>
        <taxon>Eukaryota</taxon>
        <taxon>Metazoa</taxon>
        <taxon>Echinodermata</taxon>
        <taxon>Eleutherozoa</taxon>
        <taxon>Echinozoa</taxon>
        <taxon>Holothuroidea</taxon>
        <taxon>Aspidochirotacea</taxon>
        <taxon>Aspidochirotida</taxon>
        <taxon>Holothuriidae</taxon>
        <taxon>Holothuria</taxon>
    </lineage>
</organism>
<proteinExistence type="predicted"/>
<reference evidence="7" key="1">
    <citation type="submission" date="2021-10" db="EMBL/GenBank/DDBJ databases">
        <title>Tropical sea cucumber genome reveals ecological adaptation and Cuvierian tubules defense mechanism.</title>
        <authorList>
            <person name="Chen T."/>
        </authorList>
    </citation>
    <scope>NUCLEOTIDE SEQUENCE</scope>
    <source>
        <strain evidence="7">Nanhai2018</strain>
        <tissue evidence="7">Muscle</tissue>
    </source>
</reference>